<name>A0ABS9T7L7_9PSEU</name>
<keyword evidence="5 6" id="KW-0560">Oxidoreductase</keyword>
<evidence type="ECO:0000256" key="4">
    <source>
        <dbReference type="ARBA" id="ARBA00022827"/>
    </source>
</evidence>
<keyword evidence="4 6" id="KW-0274">FAD</keyword>
<dbReference type="PANTHER" id="PTHR43292:SF3">
    <property type="entry name" value="ACYL-COA DEHYDROGENASE FADE29"/>
    <property type="match status" value="1"/>
</dbReference>
<geneLocation type="plasmid" evidence="10">
    <name>unnamed</name>
</geneLocation>
<keyword evidence="11" id="KW-1185">Reference proteome</keyword>
<proteinExistence type="inferred from homology"/>
<evidence type="ECO:0000259" key="9">
    <source>
        <dbReference type="Pfam" id="PF02771"/>
    </source>
</evidence>
<keyword evidence="3 6" id="KW-0285">Flavoprotein</keyword>
<comment type="similarity">
    <text evidence="2 6">Belongs to the acyl-CoA dehydrogenase family.</text>
</comment>
<feature type="domain" description="Acyl-CoA dehydrogenase/oxidase C-terminal" evidence="7">
    <location>
        <begin position="245"/>
        <end position="395"/>
    </location>
</feature>
<evidence type="ECO:0000256" key="1">
    <source>
        <dbReference type="ARBA" id="ARBA00001974"/>
    </source>
</evidence>
<dbReference type="EMBL" id="JAKXMK010000002">
    <property type="protein sequence ID" value="MCH6164512.1"/>
    <property type="molecule type" value="Genomic_DNA"/>
</dbReference>
<sequence length="412" mass="45577">MELDLGPEASKFRQETRDWIADNAPAGLADLVDWTVPPMTAGDHSAHAAAAKSPLHEEWERRLLAERMICPQWPERFGGRGWTAVQNAIYSEECARAGLPRIRRGFGEGMVGPSVMVHGTPEQQEHFLPRIISAEDVYCQGFSEPDHGSDLGAVSTRGVVDGDEIVISGQKVWTSGFARANMIFVLCRTDTAAPKHRGISYVLLPMRDNNIDARPLRQLTGNAEFGEEFFDGARAPLFNVIGGLNNGWRVAMTTLGHERGGSATIGHLKYQRQLAALVELAREVGRDKDPMVRQQLAWAHTHVEIMRYQGLRLLAQLAEGREPGPEASISKLFWSEYERRVGEIAMELMGPEALVRPDGEGYRLSHWQQVFLASRAGTIYSGTSEIQRNIIAERALGLPREPRPAELKGAGA</sequence>
<feature type="domain" description="Acyl-CoA oxidase/dehydrogenase middle" evidence="8">
    <location>
        <begin position="139"/>
        <end position="223"/>
    </location>
</feature>
<dbReference type="Gene3D" id="1.20.140.10">
    <property type="entry name" value="Butyryl-CoA Dehydrogenase, subunit A, domain 3"/>
    <property type="match status" value="1"/>
</dbReference>
<dbReference type="InterPro" id="IPR009100">
    <property type="entry name" value="AcylCoA_DH/oxidase_NM_dom_sf"/>
</dbReference>
<dbReference type="RefSeq" id="WP_241034368.1">
    <property type="nucleotide sequence ID" value="NZ_BAAAJF010000034.1"/>
</dbReference>
<dbReference type="SUPFAM" id="SSF56645">
    <property type="entry name" value="Acyl-CoA dehydrogenase NM domain-like"/>
    <property type="match status" value="1"/>
</dbReference>
<protein>
    <submittedName>
        <fullName evidence="10">Acyl-CoA dehydrogenase family protein</fullName>
    </submittedName>
</protein>
<evidence type="ECO:0000256" key="3">
    <source>
        <dbReference type="ARBA" id="ARBA00022630"/>
    </source>
</evidence>
<dbReference type="SUPFAM" id="SSF47203">
    <property type="entry name" value="Acyl-CoA dehydrogenase C-terminal domain-like"/>
    <property type="match status" value="1"/>
</dbReference>
<dbReference type="Gene3D" id="1.10.540.10">
    <property type="entry name" value="Acyl-CoA dehydrogenase/oxidase, N-terminal domain"/>
    <property type="match status" value="1"/>
</dbReference>
<dbReference type="InterPro" id="IPR006091">
    <property type="entry name" value="Acyl-CoA_Oxase/DH_mid-dom"/>
</dbReference>
<comment type="caution">
    <text evidence="10">The sequence shown here is derived from an EMBL/GenBank/DDBJ whole genome shotgun (WGS) entry which is preliminary data.</text>
</comment>
<evidence type="ECO:0000259" key="7">
    <source>
        <dbReference type="Pfam" id="PF00441"/>
    </source>
</evidence>
<dbReference type="Proteomes" id="UP001299970">
    <property type="component" value="Unassembled WGS sequence"/>
</dbReference>
<dbReference type="InterPro" id="IPR013786">
    <property type="entry name" value="AcylCoA_DH/ox_N"/>
</dbReference>
<dbReference type="Gene3D" id="2.40.110.10">
    <property type="entry name" value="Butyryl-CoA Dehydrogenase, subunit A, domain 2"/>
    <property type="match status" value="1"/>
</dbReference>
<comment type="cofactor">
    <cofactor evidence="1 6">
        <name>FAD</name>
        <dbReference type="ChEBI" id="CHEBI:57692"/>
    </cofactor>
</comment>
<dbReference type="Pfam" id="PF02771">
    <property type="entry name" value="Acyl-CoA_dh_N"/>
    <property type="match status" value="1"/>
</dbReference>
<keyword evidence="10" id="KW-0614">Plasmid</keyword>
<evidence type="ECO:0000313" key="11">
    <source>
        <dbReference type="Proteomes" id="UP001299970"/>
    </source>
</evidence>
<feature type="domain" description="Acyl-CoA dehydrogenase/oxidase N-terminal" evidence="9">
    <location>
        <begin position="56"/>
        <end position="135"/>
    </location>
</feature>
<dbReference type="InterPro" id="IPR052161">
    <property type="entry name" value="Mycobact_Acyl-CoA_DH"/>
</dbReference>
<reference evidence="10 11" key="1">
    <citation type="submission" date="2022-03" db="EMBL/GenBank/DDBJ databases">
        <title>Pseudonocardia alaer sp. nov., a novel actinomycete isolated from reed forest soil.</title>
        <authorList>
            <person name="Wang L."/>
        </authorList>
    </citation>
    <scope>NUCLEOTIDE SEQUENCE [LARGE SCALE GENOMIC DNA]</scope>
    <source>
        <strain evidence="10 11">Y-16303</strain>
        <plasmid evidence="10">unnamed</plasmid>
    </source>
</reference>
<dbReference type="InterPro" id="IPR037069">
    <property type="entry name" value="AcylCoA_DH/ox_N_sf"/>
</dbReference>
<dbReference type="InterPro" id="IPR009075">
    <property type="entry name" value="AcylCo_DH/oxidase_C"/>
</dbReference>
<dbReference type="PANTHER" id="PTHR43292">
    <property type="entry name" value="ACYL-COA DEHYDROGENASE"/>
    <property type="match status" value="1"/>
</dbReference>
<evidence type="ECO:0000256" key="2">
    <source>
        <dbReference type="ARBA" id="ARBA00009347"/>
    </source>
</evidence>
<dbReference type="Pfam" id="PF00441">
    <property type="entry name" value="Acyl-CoA_dh_1"/>
    <property type="match status" value="1"/>
</dbReference>
<accession>A0ABS9T7L7</accession>
<evidence type="ECO:0000313" key="10">
    <source>
        <dbReference type="EMBL" id="MCH6164512.1"/>
    </source>
</evidence>
<gene>
    <name evidence="10" type="ORF">MMF94_02355</name>
</gene>
<dbReference type="InterPro" id="IPR046373">
    <property type="entry name" value="Acyl-CoA_Oxase/DH_mid-dom_sf"/>
</dbReference>
<dbReference type="Pfam" id="PF02770">
    <property type="entry name" value="Acyl-CoA_dh_M"/>
    <property type="match status" value="1"/>
</dbReference>
<evidence type="ECO:0000256" key="5">
    <source>
        <dbReference type="ARBA" id="ARBA00023002"/>
    </source>
</evidence>
<dbReference type="InterPro" id="IPR036250">
    <property type="entry name" value="AcylCo_DH-like_C"/>
</dbReference>
<evidence type="ECO:0000259" key="8">
    <source>
        <dbReference type="Pfam" id="PF02770"/>
    </source>
</evidence>
<evidence type="ECO:0000256" key="6">
    <source>
        <dbReference type="RuleBase" id="RU362125"/>
    </source>
</evidence>
<organism evidence="10 11">
    <name type="scientific">Pseudonocardia alaniniphila</name>
    <dbReference type="NCBI Taxonomy" id="75291"/>
    <lineage>
        <taxon>Bacteria</taxon>
        <taxon>Bacillati</taxon>
        <taxon>Actinomycetota</taxon>
        <taxon>Actinomycetes</taxon>
        <taxon>Pseudonocardiales</taxon>
        <taxon>Pseudonocardiaceae</taxon>
        <taxon>Pseudonocardia</taxon>
    </lineage>
</organism>